<reference evidence="1 2" key="2">
    <citation type="submission" date="2020-03" db="EMBL/GenBank/DDBJ databases">
        <authorList>
            <person name="Ichikawa N."/>
            <person name="Kimura A."/>
            <person name="Kitahashi Y."/>
            <person name="Uohara A."/>
        </authorList>
    </citation>
    <scope>NUCLEOTIDE SEQUENCE [LARGE SCALE GENOMIC DNA]</scope>
    <source>
        <strain evidence="1 2">NBRC 108638</strain>
    </source>
</reference>
<dbReference type="AlphaFoldDB" id="A0A6V8L1E0"/>
<dbReference type="GO" id="GO:0006281">
    <property type="term" value="P:DNA repair"/>
    <property type="evidence" value="ECO:0007669"/>
    <property type="project" value="TreeGrafter"/>
</dbReference>
<dbReference type="EMBL" id="BLPG01000001">
    <property type="protein sequence ID" value="GFJ91093.1"/>
    <property type="molecule type" value="Genomic_DNA"/>
</dbReference>
<dbReference type="GO" id="GO:0008967">
    <property type="term" value="F:phosphoglycolate phosphatase activity"/>
    <property type="evidence" value="ECO:0007669"/>
    <property type="project" value="TreeGrafter"/>
</dbReference>
<sequence length="214" mass="22945">MARTHLVWDWNGTLLNDLPLVVSSTNVAFASIDGPTLSVDEHRRAFHRPVAGFYSEVLGRPLDQDEFGRLDKIFHDAYRIGLATCELATDARSAIGSWTGTQSLLSMWFHNELVLEVERHGLTTLLARIDGLRSAIGGDLKAAYLARHLGEQGIDGTSTVLIGDSVDDADAAASVGARCVLYTGGFTDPLRLHAAGVPVADTLAEAVHLATSLP</sequence>
<organism evidence="1 2">
    <name type="scientific">Phytohabitans rumicis</name>
    <dbReference type="NCBI Taxonomy" id="1076125"/>
    <lineage>
        <taxon>Bacteria</taxon>
        <taxon>Bacillati</taxon>
        <taxon>Actinomycetota</taxon>
        <taxon>Actinomycetes</taxon>
        <taxon>Micromonosporales</taxon>
        <taxon>Micromonosporaceae</taxon>
    </lineage>
</organism>
<dbReference type="Gene3D" id="1.10.150.240">
    <property type="entry name" value="Putative phosphatase, domain 2"/>
    <property type="match status" value="1"/>
</dbReference>
<reference evidence="1 2" key="1">
    <citation type="submission" date="2020-03" db="EMBL/GenBank/DDBJ databases">
        <title>Whole genome shotgun sequence of Phytohabitans rumicis NBRC 108638.</title>
        <authorList>
            <person name="Komaki H."/>
            <person name="Tamura T."/>
        </authorList>
    </citation>
    <scope>NUCLEOTIDE SEQUENCE [LARGE SCALE GENOMIC DNA]</scope>
    <source>
        <strain evidence="1 2">NBRC 108638</strain>
    </source>
</reference>
<dbReference type="InterPro" id="IPR050155">
    <property type="entry name" value="HAD-like_hydrolase_sf"/>
</dbReference>
<dbReference type="InterPro" id="IPR036412">
    <property type="entry name" value="HAD-like_sf"/>
</dbReference>
<dbReference type="GO" id="GO:0005829">
    <property type="term" value="C:cytosol"/>
    <property type="evidence" value="ECO:0007669"/>
    <property type="project" value="TreeGrafter"/>
</dbReference>
<proteinExistence type="predicted"/>
<dbReference type="Gene3D" id="3.40.50.1000">
    <property type="entry name" value="HAD superfamily/HAD-like"/>
    <property type="match status" value="1"/>
</dbReference>
<dbReference type="PANTHER" id="PTHR43434">
    <property type="entry name" value="PHOSPHOGLYCOLATE PHOSPHATASE"/>
    <property type="match status" value="1"/>
</dbReference>
<dbReference type="PANTHER" id="PTHR43434:SF1">
    <property type="entry name" value="PHOSPHOGLYCOLATE PHOSPHATASE"/>
    <property type="match status" value="1"/>
</dbReference>
<keyword evidence="2" id="KW-1185">Reference proteome</keyword>
<dbReference type="Proteomes" id="UP000482960">
    <property type="component" value="Unassembled WGS sequence"/>
</dbReference>
<dbReference type="InterPro" id="IPR023214">
    <property type="entry name" value="HAD_sf"/>
</dbReference>
<evidence type="ECO:0000313" key="2">
    <source>
        <dbReference type="Proteomes" id="UP000482960"/>
    </source>
</evidence>
<dbReference type="Pfam" id="PF13242">
    <property type="entry name" value="Hydrolase_like"/>
    <property type="match status" value="1"/>
</dbReference>
<comment type="caution">
    <text evidence="1">The sequence shown here is derived from an EMBL/GenBank/DDBJ whole genome shotgun (WGS) entry which is preliminary data.</text>
</comment>
<accession>A0A6V8L1E0</accession>
<evidence type="ECO:0000313" key="1">
    <source>
        <dbReference type="EMBL" id="GFJ91093.1"/>
    </source>
</evidence>
<protein>
    <submittedName>
        <fullName evidence="1">Putative phosphatase</fullName>
    </submittedName>
</protein>
<dbReference type="InterPro" id="IPR023198">
    <property type="entry name" value="PGP-like_dom2"/>
</dbReference>
<gene>
    <name evidence="1" type="ORF">Prum_047350</name>
</gene>
<name>A0A6V8L1E0_9ACTN</name>
<dbReference type="SUPFAM" id="SSF56784">
    <property type="entry name" value="HAD-like"/>
    <property type="match status" value="1"/>
</dbReference>
<dbReference type="RefSeq" id="WP_173078273.1">
    <property type="nucleotide sequence ID" value="NZ_BAABJB010000010.1"/>
</dbReference>